<evidence type="ECO:0000256" key="5">
    <source>
        <dbReference type="ARBA" id="ARBA00093765"/>
    </source>
</evidence>
<keyword evidence="8" id="KW-0969">Cilium</keyword>
<keyword evidence="9" id="KW-1185">Reference proteome</keyword>
<evidence type="ECO:0000313" key="9">
    <source>
        <dbReference type="Proteomes" id="UP000676456"/>
    </source>
</evidence>
<comment type="subcellular location">
    <subcellularLocation>
        <location evidence="1">Cytoplasm</location>
        <location evidence="1">Cytosol</location>
    </subcellularLocation>
</comment>
<keyword evidence="2" id="KW-0963">Cytoplasm</keyword>
<evidence type="ECO:0000313" key="8">
    <source>
        <dbReference type="EMBL" id="MBS4223166.1"/>
    </source>
</evidence>
<dbReference type="Proteomes" id="UP000676456">
    <property type="component" value="Unassembled WGS sequence"/>
</dbReference>
<keyword evidence="8" id="KW-0966">Cell projection</keyword>
<proteinExistence type="inferred from homology"/>
<dbReference type="EMBL" id="JAGYPN010000002">
    <property type="protein sequence ID" value="MBS4223166.1"/>
    <property type="molecule type" value="Genomic_DNA"/>
</dbReference>
<organism evidence="8 9">
    <name type="scientific">Lederbergia citrea</name>
    <dbReference type="NCBI Taxonomy" id="2833581"/>
    <lineage>
        <taxon>Bacteria</taxon>
        <taxon>Bacillati</taxon>
        <taxon>Bacillota</taxon>
        <taxon>Bacilli</taxon>
        <taxon>Bacillales</taxon>
        <taxon>Bacillaceae</taxon>
        <taxon>Lederbergia</taxon>
    </lineage>
</organism>
<comment type="similarity">
    <text evidence="6">Belongs to the bacillales FliT family.</text>
</comment>
<dbReference type="AlphaFoldDB" id="A0A942UQG1"/>
<gene>
    <name evidence="8" type="ORF">KHA91_10465</name>
</gene>
<comment type="function">
    <text evidence="5">May act as an export chaperone for the filament capping protein FliD.</text>
</comment>
<dbReference type="RefSeq" id="WP_213098200.1">
    <property type="nucleotide sequence ID" value="NZ_JAGYPN010000002.1"/>
</dbReference>
<keyword evidence="3" id="KW-1005">Bacterial flagellum biogenesis</keyword>
<protein>
    <recommendedName>
        <fullName evidence="7">Flagellar protein FliT</fullName>
    </recommendedName>
</protein>
<keyword evidence="4" id="KW-0143">Chaperone</keyword>
<keyword evidence="8" id="KW-0282">Flagellum</keyword>
<evidence type="ECO:0000256" key="4">
    <source>
        <dbReference type="ARBA" id="ARBA00023186"/>
    </source>
</evidence>
<evidence type="ECO:0000256" key="3">
    <source>
        <dbReference type="ARBA" id="ARBA00022795"/>
    </source>
</evidence>
<dbReference type="InterPro" id="IPR008622">
    <property type="entry name" value="FliT"/>
</dbReference>
<comment type="caution">
    <text evidence="8">The sequence shown here is derived from an EMBL/GenBank/DDBJ whole genome shotgun (WGS) entry which is preliminary data.</text>
</comment>
<sequence length="116" mass="13407">MSAVEKCIQVTESLLELARISHKNDRDETIGKIDDLLNQRETLLPLIKGPFSTEEKSAGKRLIQLNEELNSHLGKIRMHIQRDINELEHKKTTAERYSNPYAAAEQLDGMFYDKRK</sequence>
<accession>A0A942UQG1</accession>
<evidence type="ECO:0000256" key="1">
    <source>
        <dbReference type="ARBA" id="ARBA00004514"/>
    </source>
</evidence>
<evidence type="ECO:0000256" key="7">
    <source>
        <dbReference type="ARBA" id="ARBA00093797"/>
    </source>
</evidence>
<dbReference type="Pfam" id="PF05400">
    <property type="entry name" value="FliT"/>
    <property type="match status" value="1"/>
</dbReference>
<reference evidence="8 9" key="1">
    <citation type="submission" date="2021-05" db="EMBL/GenBank/DDBJ databases">
        <title>Novel Bacillus species.</title>
        <authorList>
            <person name="Liu G."/>
        </authorList>
    </citation>
    <scope>NUCLEOTIDE SEQUENCE [LARGE SCALE GENOMIC DNA]</scope>
    <source>
        <strain evidence="8 9">FJAT-49682</strain>
    </source>
</reference>
<name>A0A942UQG1_9BACI</name>
<evidence type="ECO:0000256" key="6">
    <source>
        <dbReference type="ARBA" id="ARBA00093785"/>
    </source>
</evidence>
<evidence type="ECO:0000256" key="2">
    <source>
        <dbReference type="ARBA" id="ARBA00022490"/>
    </source>
</evidence>